<evidence type="ECO:0000313" key="1">
    <source>
        <dbReference type="EMBL" id="EMS44980.1"/>
    </source>
</evidence>
<name>M7YY39_TRIUA</name>
<accession>M7YY39</accession>
<protein>
    <submittedName>
        <fullName evidence="1">Uncharacterized protein</fullName>
    </submittedName>
</protein>
<dbReference type="AlphaFoldDB" id="M7YY39"/>
<dbReference type="PANTHER" id="PTHR31580">
    <property type="entry name" value="FILAMENT-LIKE PLANT PROTEIN 4"/>
    <property type="match status" value="1"/>
</dbReference>
<gene>
    <name evidence="1" type="ORF">TRIUR3_20090</name>
</gene>
<sequence>MKSLNEKLAAALLAISDKEDLVKQHTKVTEEAVAEKGKDCTVSVLAPGV</sequence>
<proteinExistence type="predicted"/>
<dbReference type="EMBL" id="KD292517">
    <property type="protein sequence ID" value="EMS44980.1"/>
    <property type="molecule type" value="Genomic_DNA"/>
</dbReference>
<organism evidence="1">
    <name type="scientific">Triticum urartu</name>
    <name type="common">Red wild einkorn</name>
    <name type="synonym">Crithodium urartu</name>
    <dbReference type="NCBI Taxonomy" id="4572"/>
    <lineage>
        <taxon>Eukaryota</taxon>
        <taxon>Viridiplantae</taxon>
        <taxon>Streptophyta</taxon>
        <taxon>Embryophyta</taxon>
        <taxon>Tracheophyta</taxon>
        <taxon>Spermatophyta</taxon>
        <taxon>Magnoliopsida</taxon>
        <taxon>Liliopsida</taxon>
        <taxon>Poales</taxon>
        <taxon>Poaceae</taxon>
        <taxon>BOP clade</taxon>
        <taxon>Pooideae</taxon>
        <taxon>Triticodae</taxon>
        <taxon>Triticeae</taxon>
        <taxon>Triticinae</taxon>
        <taxon>Triticum</taxon>
    </lineage>
</organism>
<dbReference type="PANTHER" id="PTHR31580:SF44">
    <property type="entry name" value="OS12G0169100 PROTEIN"/>
    <property type="match status" value="1"/>
</dbReference>
<reference evidence="1" key="1">
    <citation type="journal article" date="2013" name="Nature">
        <title>Draft genome of the wheat A-genome progenitor Triticum urartu.</title>
        <authorList>
            <person name="Ling H.Q."/>
            <person name="Zhao S."/>
            <person name="Liu D."/>
            <person name="Wang J."/>
            <person name="Sun H."/>
            <person name="Zhang C."/>
            <person name="Fan H."/>
            <person name="Li D."/>
            <person name="Dong L."/>
            <person name="Tao Y."/>
            <person name="Gao C."/>
            <person name="Wu H."/>
            <person name="Li Y."/>
            <person name="Cui Y."/>
            <person name="Guo X."/>
            <person name="Zheng S."/>
            <person name="Wang B."/>
            <person name="Yu K."/>
            <person name="Liang Q."/>
            <person name="Yang W."/>
            <person name="Lou X."/>
            <person name="Chen J."/>
            <person name="Feng M."/>
            <person name="Jian J."/>
            <person name="Zhang X."/>
            <person name="Luo G."/>
            <person name="Jiang Y."/>
            <person name="Liu J."/>
            <person name="Wang Z."/>
            <person name="Sha Y."/>
            <person name="Zhang B."/>
            <person name="Wu H."/>
            <person name="Tang D."/>
            <person name="Shen Q."/>
            <person name="Xue P."/>
            <person name="Zou S."/>
            <person name="Wang X."/>
            <person name="Liu X."/>
            <person name="Wang F."/>
            <person name="Yang Y."/>
            <person name="An X."/>
            <person name="Dong Z."/>
            <person name="Zhang K."/>
            <person name="Zhang X."/>
            <person name="Luo M.C."/>
            <person name="Dvorak J."/>
            <person name="Tong Y."/>
            <person name="Wang J."/>
            <person name="Yang H."/>
            <person name="Li Z."/>
            <person name="Wang D."/>
            <person name="Zhang A."/>
            <person name="Wang J."/>
        </authorList>
    </citation>
    <scope>NUCLEOTIDE SEQUENCE</scope>
</reference>